<keyword evidence="6" id="KW-0269">Exonuclease</keyword>
<comment type="catalytic activity">
    <reaction evidence="13">
        <text>ATP + H2O = ADP + phosphate + H(+)</text>
        <dbReference type="Rhea" id="RHEA:13065"/>
        <dbReference type="ChEBI" id="CHEBI:15377"/>
        <dbReference type="ChEBI" id="CHEBI:15378"/>
        <dbReference type="ChEBI" id="CHEBI:30616"/>
        <dbReference type="ChEBI" id="CHEBI:43474"/>
        <dbReference type="ChEBI" id="CHEBI:456216"/>
        <dbReference type="EC" id="5.6.2.4"/>
    </reaction>
</comment>
<evidence type="ECO:0000256" key="10">
    <source>
        <dbReference type="ARBA" id="ARBA00023235"/>
    </source>
</evidence>
<evidence type="ECO:0000256" key="8">
    <source>
        <dbReference type="ARBA" id="ARBA00023125"/>
    </source>
</evidence>
<keyword evidence="5 14" id="KW-0347">Helicase</keyword>
<dbReference type="InterPro" id="IPR000212">
    <property type="entry name" value="DNA_helicase_UvrD/REP"/>
</dbReference>
<dbReference type="Pfam" id="PF13361">
    <property type="entry name" value="UvrD_C"/>
    <property type="match status" value="1"/>
</dbReference>
<keyword evidence="7 14" id="KW-0067">ATP-binding</keyword>
<dbReference type="Pfam" id="PF00580">
    <property type="entry name" value="UvrD-helicase"/>
    <property type="match status" value="1"/>
</dbReference>
<protein>
    <recommendedName>
        <fullName evidence="12">DNA 3'-5' helicase</fullName>
        <ecNumber evidence="12">5.6.2.4</ecNumber>
    </recommendedName>
</protein>
<evidence type="ECO:0000256" key="9">
    <source>
        <dbReference type="ARBA" id="ARBA00023204"/>
    </source>
</evidence>
<evidence type="ECO:0000256" key="7">
    <source>
        <dbReference type="ARBA" id="ARBA00022840"/>
    </source>
</evidence>
<evidence type="ECO:0000256" key="2">
    <source>
        <dbReference type="ARBA" id="ARBA00022741"/>
    </source>
</evidence>
<evidence type="ECO:0000256" key="12">
    <source>
        <dbReference type="ARBA" id="ARBA00034808"/>
    </source>
</evidence>
<accession>A0A6B2M0E3</accession>
<dbReference type="EMBL" id="JAAGNX010000001">
    <property type="protein sequence ID" value="NDV61816.1"/>
    <property type="molecule type" value="Genomic_DNA"/>
</dbReference>
<keyword evidence="4 14" id="KW-0378">Hydrolase</keyword>
<evidence type="ECO:0000256" key="11">
    <source>
        <dbReference type="ARBA" id="ARBA00034617"/>
    </source>
</evidence>
<dbReference type="GO" id="GO:0000725">
    <property type="term" value="P:recombinational repair"/>
    <property type="evidence" value="ECO:0007669"/>
    <property type="project" value="TreeGrafter"/>
</dbReference>
<dbReference type="InterPro" id="IPR014017">
    <property type="entry name" value="DNA_helicase_UvrD-like_C"/>
</dbReference>
<keyword evidence="17" id="KW-1185">Reference proteome</keyword>
<dbReference type="GO" id="GO:0005524">
    <property type="term" value="F:ATP binding"/>
    <property type="evidence" value="ECO:0007669"/>
    <property type="project" value="UniProtKB-UniRule"/>
</dbReference>
<dbReference type="InterPro" id="IPR011604">
    <property type="entry name" value="PDDEXK-like_dom_sf"/>
</dbReference>
<proteinExistence type="predicted"/>
<dbReference type="AlphaFoldDB" id="A0A6B2M0E3"/>
<feature type="binding site" evidence="14">
    <location>
        <begin position="12"/>
        <end position="19"/>
    </location>
    <ligand>
        <name>ATP</name>
        <dbReference type="ChEBI" id="CHEBI:30616"/>
    </ligand>
</feature>
<dbReference type="Proteomes" id="UP000478417">
    <property type="component" value="Unassembled WGS sequence"/>
</dbReference>
<sequence>MSGKIRHEMILASAGSGKTYALVNRYLRLLAHGVDPAQIIALTFTRKAAGEFLQKIFARLTEAAGDEDKARKLSEDIQIQPSPASFFKTILVSLVHEMGNLQLGTIDSFFARMVGAFPYELGLTRPHRIMDDFEQGVARAQAMETLMAFGDEDRETLILQLYKELTWGAEEKNVYSLFEDSLQAYLSLYLETSDPKCWGQADRVFKQSPWWLGKDMDKEKLVESIRESLLELEISPANHEKFETLLTRFLSWQPGQPLDNGVLLKRLFESRGDLESGNANIKLGRTELDIEGALASQLLQLIKVYVSQEIARRLIMTQSLGKLLAEYDRLYESSVREAGSLVFSDLPLLLIKALANPGEAFSAEEIIYRLDGQTDHWLIDEFQDTSRVQWKVLSAFVDEILQDPGGQRSFFHVGDIKQSIYGWRGGDSRLFEEIYQRYGSGDDGIKKSHLTHSWRSAPPVLNCVNALFGNAVTPMLCGEEVATRWNEQWAEHEPSEKTALLSGFAGWGLVDSESSIEEGCVELLREVNPLKKGLSCAILMRKNKEIVAMTQALREADIPASMEGRVEIATDNVIGSWIRAFLYSLARPDESFPTAYLTWHGFPYDKGTHSRLASETRTALAGHGFAEALRVLIGFLSGNVEMTRFLNRRADQLLEAATRFEATGVKTLEGFIQFIETASVEESTLSSQIQVMTVHKAKGLDFDMVIVAGFGASPLVRSNKSSLHVERHVDGEVDWILDLPNKAILEAEPCLSAAAHGETGRNVFEALCLLYVAMTRARQGLYCLAHPPTRNSSQTTWHHLFETGLSKDDNPRKEGAIEWHATFGTPVWYSDLVQKEKIADNRVTLSRKESLPDTVGKFLQRAPSPSEESHAEEIFSEELRSPAGRLFGTRMHDLLSLVEWVDADDPSALDQAVSEFPEDLQERVKCLFLSSHGKEVFVKPDCPCDLWREKPYVLRLENRLSYGIIDRAVIYRDPAGNPDRVVIYDYKTDSLDPDRQAEEQLLEKYSVQVERYREAVSVLTGLPLEKISAKLIPV</sequence>
<evidence type="ECO:0000256" key="1">
    <source>
        <dbReference type="ARBA" id="ARBA00022722"/>
    </source>
</evidence>
<dbReference type="InterPro" id="IPR011335">
    <property type="entry name" value="Restrct_endonuc-II-like"/>
</dbReference>
<gene>
    <name evidence="16" type="ORF">G0Q06_05075</name>
</gene>
<keyword evidence="8" id="KW-0238">DNA-binding</keyword>
<dbReference type="PANTHER" id="PTHR11070">
    <property type="entry name" value="UVRD / RECB / PCRA DNA HELICASE FAMILY MEMBER"/>
    <property type="match status" value="1"/>
</dbReference>
<dbReference type="GO" id="GO:0004527">
    <property type="term" value="F:exonuclease activity"/>
    <property type="evidence" value="ECO:0007669"/>
    <property type="project" value="UniProtKB-KW"/>
</dbReference>
<dbReference type="InterPro" id="IPR027417">
    <property type="entry name" value="P-loop_NTPase"/>
</dbReference>
<reference evidence="16 17" key="1">
    <citation type="submission" date="2020-02" db="EMBL/GenBank/DDBJ databases">
        <title>Albibacoteraceae fam. nov., the first described family within the subdivision 4 Verrucomicrobia.</title>
        <authorList>
            <person name="Xi F."/>
        </authorList>
    </citation>
    <scope>NUCLEOTIDE SEQUENCE [LARGE SCALE GENOMIC DNA]</scope>
    <source>
        <strain evidence="16 17">CK1056</strain>
    </source>
</reference>
<evidence type="ECO:0000256" key="3">
    <source>
        <dbReference type="ARBA" id="ARBA00022763"/>
    </source>
</evidence>
<evidence type="ECO:0000313" key="17">
    <source>
        <dbReference type="Proteomes" id="UP000478417"/>
    </source>
</evidence>
<organism evidence="16 17">
    <name type="scientific">Oceanipulchritudo coccoides</name>
    <dbReference type="NCBI Taxonomy" id="2706888"/>
    <lineage>
        <taxon>Bacteria</taxon>
        <taxon>Pseudomonadati</taxon>
        <taxon>Verrucomicrobiota</taxon>
        <taxon>Opitutia</taxon>
        <taxon>Puniceicoccales</taxon>
        <taxon>Oceanipulchritudinaceae</taxon>
        <taxon>Oceanipulchritudo</taxon>
    </lineage>
</organism>
<dbReference type="InterPro" id="IPR014016">
    <property type="entry name" value="UvrD-like_ATP-bd"/>
</dbReference>
<dbReference type="GO" id="GO:0043138">
    <property type="term" value="F:3'-5' DNA helicase activity"/>
    <property type="evidence" value="ECO:0007669"/>
    <property type="project" value="UniProtKB-EC"/>
</dbReference>
<evidence type="ECO:0000313" key="16">
    <source>
        <dbReference type="EMBL" id="NDV61816.1"/>
    </source>
</evidence>
<keyword evidence="2 14" id="KW-0547">Nucleotide-binding</keyword>
<dbReference type="Gene3D" id="3.90.320.10">
    <property type="match status" value="1"/>
</dbReference>
<dbReference type="EC" id="5.6.2.4" evidence="12"/>
<evidence type="ECO:0000259" key="15">
    <source>
        <dbReference type="PROSITE" id="PS51198"/>
    </source>
</evidence>
<feature type="domain" description="UvrD-like helicase ATP-binding" evidence="15">
    <location>
        <begin position="1"/>
        <end position="457"/>
    </location>
</feature>
<evidence type="ECO:0000256" key="5">
    <source>
        <dbReference type="ARBA" id="ARBA00022806"/>
    </source>
</evidence>
<evidence type="ECO:0000256" key="13">
    <source>
        <dbReference type="ARBA" id="ARBA00048988"/>
    </source>
</evidence>
<evidence type="ECO:0000256" key="4">
    <source>
        <dbReference type="ARBA" id="ARBA00022801"/>
    </source>
</evidence>
<keyword evidence="3" id="KW-0227">DNA damage</keyword>
<keyword evidence="1" id="KW-0540">Nuclease</keyword>
<comment type="caution">
    <text evidence="16">The sequence shown here is derived from an EMBL/GenBank/DDBJ whole genome shotgun (WGS) entry which is preliminary data.</text>
</comment>
<dbReference type="SUPFAM" id="SSF52540">
    <property type="entry name" value="P-loop containing nucleoside triphosphate hydrolases"/>
    <property type="match status" value="1"/>
</dbReference>
<dbReference type="PROSITE" id="PS51198">
    <property type="entry name" value="UVRD_HELICASE_ATP_BIND"/>
    <property type="match status" value="1"/>
</dbReference>
<dbReference type="Gene3D" id="3.40.50.300">
    <property type="entry name" value="P-loop containing nucleotide triphosphate hydrolases"/>
    <property type="match status" value="3"/>
</dbReference>
<dbReference type="RefSeq" id="WP_163963078.1">
    <property type="nucleotide sequence ID" value="NZ_JAAGNX010000001.1"/>
</dbReference>
<comment type="catalytic activity">
    <reaction evidence="11">
        <text>Couples ATP hydrolysis with the unwinding of duplex DNA by translocating in the 3'-5' direction.</text>
        <dbReference type="EC" id="5.6.2.4"/>
    </reaction>
</comment>
<dbReference type="GO" id="GO:0005829">
    <property type="term" value="C:cytosol"/>
    <property type="evidence" value="ECO:0007669"/>
    <property type="project" value="TreeGrafter"/>
</dbReference>
<evidence type="ECO:0000256" key="14">
    <source>
        <dbReference type="PROSITE-ProRule" id="PRU00560"/>
    </source>
</evidence>
<dbReference type="SUPFAM" id="SSF52980">
    <property type="entry name" value="Restriction endonuclease-like"/>
    <property type="match status" value="1"/>
</dbReference>
<evidence type="ECO:0000256" key="6">
    <source>
        <dbReference type="ARBA" id="ARBA00022839"/>
    </source>
</evidence>
<dbReference type="PANTHER" id="PTHR11070:SF67">
    <property type="entry name" value="DNA 3'-5' HELICASE"/>
    <property type="match status" value="1"/>
</dbReference>
<keyword evidence="10" id="KW-0413">Isomerase</keyword>
<keyword evidence="9" id="KW-0234">DNA repair</keyword>
<name>A0A6B2M0E3_9BACT</name>
<dbReference type="GO" id="GO:0003677">
    <property type="term" value="F:DNA binding"/>
    <property type="evidence" value="ECO:0007669"/>
    <property type="project" value="UniProtKB-KW"/>
</dbReference>